<proteinExistence type="predicted"/>
<sequence length="527" mass="56623">MVTRRREVVPPAQRVRPRGGINRFRVTLNGDVQDVDVLSAEERTRITELGGSISILGTPVTEEPRIPFPADITIEQAVEQFRFEDVADVRAIFPEEFGRLGRFDRPQDALPFIESGAFEEPELPELQTSLETVFPDLDVQQLVNSLIIDEVMPQPERIRAEQAQQAFFDSLEERGRTPETETILRGLIPDITDEEIRQVLGPTLSEQLLSGTEPDIAETLRLNGVEETEIPKIIELSRLDLTSEEWLQKWRSLDPNPSVARDIAYGTVTRAVSAGIGDMINTTGGVAGRLGADDMRDNLLGVGDVLTSFAPPMVWEGAESLADPRFWSSTFPRVATFSITAAAGTILTYAAANIGVGALGLGAGATFILTNLLGAGSSAVIEGALEAGGAYNEALAKGMSKEEANKVFNSVFSKNAALIGATNLVTFGLAGVGGQARIIPQRLVTATERGLWRPVVVTGKIAIGALSEGGQEGAQEQITAMALGERLEWDDPEMQLAYIMGAGMGGSVVAGGLLVQRITDRTVARTT</sequence>
<name>A0A0F9R7R5_9ZZZZ</name>
<dbReference type="AlphaFoldDB" id="A0A0F9R7R5"/>
<keyword evidence="1" id="KW-1133">Transmembrane helix</keyword>
<keyword evidence="1" id="KW-0812">Transmembrane</keyword>
<feature type="transmembrane region" description="Helical" evidence="1">
    <location>
        <begin position="496"/>
        <end position="515"/>
    </location>
</feature>
<protein>
    <submittedName>
        <fullName evidence="2">Uncharacterized protein</fullName>
    </submittedName>
</protein>
<accession>A0A0F9R7R5</accession>
<organism evidence="2">
    <name type="scientific">marine sediment metagenome</name>
    <dbReference type="NCBI Taxonomy" id="412755"/>
    <lineage>
        <taxon>unclassified sequences</taxon>
        <taxon>metagenomes</taxon>
        <taxon>ecological metagenomes</taxon>
    </lineage>
</organism>
<reference evidence="2" key="1">
    <citation type="journal article" date="2015" name="Nature">
        <title>Complex archaea that bridge the gap between prokaryotes and eukaryotes.</title>
        <authorList>
            <person name="Spang A."/>
            <person name="Saw J.H."/>
            <person name="Jorgensen S.L."/>
            <person name="Zaremba-Niedzwiedzka K."/>
            <person name="Martijn J."/>
            <person name="Lind A.E."/>
            <person name="van Eijk R."/>
            <person name="Schleper C."/>
            <person name="Guy L."/>
            <person name="Ettema T.J."/>
        </authorList>
    </citation>
    <scope>NUCLEOTIDE SEQUENCE</scope>
</reference>
<feature type="non-terminal residue" evidence="2">
    <location>
        <position position="527"/>
    </location>
</feature>
<evidence type="ECO:0000256" key="1">
    <source>
        <dbReference type="SAM" id="Phobius"/>
    </source>
</evidence>
<dbReference type="EMBL" id="LAZR01003161">
    <property type="protein sequence ID" value="KKN21266.1"/>
    <property type="molecule type" value="Genomic_DNA"/>
</dbReference>
<evidence type="ECO:0000313" key="2">
    <source>
        <dbReference type="EMBL" id="KKN21266.1"/>
    </source>
</evidence>
<gene>
    <name evidence="2" type="ORF">LCGC14_0926970</name>
</gene>
<keyword evidence="1" id="KW-0472">Membrane</keyword>
<comment type="caution">
    <text evidence="2">The sequence shown here is derived from an EMBL/GenBank/DDBJ whole genome shotgun (WGS) entry which is preliminary data.</text>
</comment>